<proteinExistence type="predicted"/>
<dbReference type="PROSITE" id="PS50082">
    <property type="entry name" value="WD_REPEATS_2"/>
    <property type="match status" value="6"/>
</dbReference>
<name>A0A1B7MY07_9AGAM</name>
<keyword evidence="1 6" id="KW-0853">WD repeat</keyword>
<feature type="repeat" description="WD" evidence="6">
    <location>
        <begin position="224"/>
        <end position="259"/>
    </location>
</feature>
<dbReference type="GO" id="GO:1990234">
    <property type="term" value="C:transferase complex"/>
    <property type="evidence" value="ECO:0007669"/>
    <property type="project" value="UniProtKB-ARBA"/>
</dbReference>
<dbReference type="EMBL" id="KV448349">
    <property type="protein sequence ID" value="OAX37489.1"/>
    <property type="molecule type" value="Genomic_DNA"/>
</dbReference>
<dbReference type="InterPro" id="IPR000719">
    <property type="entry name" value="Prot_kinase_dom"/>
</dbReference>
<dbReference type="SUPFAM" id="SSF50978">
    <property type="entry name" value="WD40 repeat-like"/>
    <property type="match status" value="1"/>
</dbReference>
<dbReference type="STRING" id="1314800.A0A1B7MY07"/>
<evidence type="ECO:0000313" key="8">
    <source>
        <dbReference type="EMBL" id="OAX37489.1"/>
    </source>
</evidence>
<dbReference type="InterPro" id="IPR015943">
    <property type="entry name" value="WD40/YVTN_repeat-like_dom_sf"/>
</dbReference>
<dbReference type="InterPro" id="IPR019786">
    <property type="entry name" value="Zinc_finger_PHD-type_CS"/>
</dbReference>
<protein>
    <submittedName>
        <fullName evidence="8">WD40 repeat-like protein</fullName>
    </submittedName>
</protein>
<keyword evidence="2" id="KW-0479">Metal-binding</keyword>
<dbReference type="GO" id="GO:0004672">
    <property type="term" value="F:protein kinase activity"/>
    <property type="evidence" value="ECO:0007669"/>
    <property type="project" value="InterPro"/>
</dbReference>
<dbReference type="Pfam" id="PF07714">
    <property type="entry name" value="PK_Tyr_Ser-Thr"/>
    <property type="match status" value="1"/>
</dbReference>
<dbReference type="PANTHER" id="PTHR22847:SF637">
    <property type="entry name" value="WD REPEAT DOMAIN 5B"/>
    <property type="match status" value="1"/>
</dbReference>
<keyword evidence="4" id="KW-0863">Zinc-finger</keyword>
<evidence type="ECO:0000256" key="4">
    <source>
        <dbReference type="ARBA" id="ARBA00022771"/>
    </source>
</evidence>
<organism evidence="8 9">
    <name type="scientific">Rhizopogon vinicolor AM-OR11-026</name>
    <dbReference type="NCBI Taxonomy" id="1314800"/>
    <lineage>
        <taxon>Eukaryota</taxon>
        <taxon>Fungi</taxon>
        <taxon>Dikarya</taxon>
        <taxon>Basidiomycota</taxon>
        <taxon>Agaricomycotina</taxon>
        <taxon>Agaricomycetes</taxon>
        <taxon>Agaricomycetidae</taxon>
        <taxon>Boletales</taxon>
        <taxon>Suillineae</taxon>
        <taxon>Rhizopogonaceae</taxon>
        <taxon>Rhizopogon</taxon>
    </lineage>
</organism>
<dbReference type="InterPro" id="IPR001680">
    <property type="entry name" value="WD40_rpt"/>
</dbReference>
<evidence type="ECO:0000256" key="5">
    <source>
        <dbReference type="ARBA" id="ARBA00022833"/>
    </source>
</evidence>
<accession>A0A1B7MY07</accession>
<evidence type="ECO:0000256" key="2">
    <source>
        <dbReference type="ARBA" id="ARBA00022723"/>
    </source>
</evidence>
<feature type="repeat" description="WD" evidence="6">
    <location>
        <begin position="63"/>
        <end position="97"/>
    </location>
</feature>
<dbReference type="CDD" id="cd00200">
    <property type="entry name" value="WD40"/>
    <property type="match status" value="1"/>
</dbReference>
<evidence type="ECO:0000256" key="1">
    <source>
        <dbReference type="ARBA" id="ARBA00022574"/>
    </source>
</evidence>
<dbReference type="Pfam" id="PF00400">
    <property type="entry name" value="WD40"/>
    <property type="match status" value="6"/>
</dbReference>
<dbReference type="AlphaFoldDB" id="A0A1B7MY07"/>
<feature type="repeat" description="WD" evidence="6">
    <location>
        <begin position="13"/>
        <end position="54"/>
    </location>
</feature>
<dbReference type="InterPro" id="IPR019775">
    <property type="entry name" value="WD40_repeat_CS"/>
</dbReference>
<dbReference type="InterPro" id="IPR036322">
    <property type="entry name" value="WD40_repeat_dom_sf"/>
</dbReference>
<feature type="repeat" description="WD" evidence="6">
    <location>
        <begin position="182"/>
        <end position="223"/>
    </location>
</feature>
<dbReference type="Gene3D" id="3.30.40.10">
    <property type="entry name" value="Zinc/RING finger domain, C3HC4 (zinc finger)"/>
    <property type="match status" value="1"/>
</dbReference>
<feature type="repeat" description="WD" evidence="6">
    <location>
        <begin position="266"/>
        <end position="301"/>
    </location>
</feature>
<evidence type="ECO:0000313" key="9">
    <source>
        <dbReference type="Proteomes" id="UP000092154"/>
    </source>
</evidence>
<dbReference type="InterPro" id="IPR001245">
    <property type="entry name" value="Ser-Thr/Tyr_kinase_cat_dom"/>
</dbReference>
<dbReference type="GO" id="GO:0005524">
    <property type="term" value="F:ATP binding"/>
    <property type="evidence" value="ECO:0007669"/>
    <property type="project" value="InterPro"/>
</dbReference>
<dbReference type="GO" id="GO:0008270">
    <property type="term" value="F:zinc ion binding"/>
    <property type="evidence" value="ECO:0007669"/>
    <property type="project" value="UniProtKB-KW"/>
</dbReference>
<sequence length="775" mass="85992">MKKTSARRPLRTIGGHTDAVPDVVHLPGGRHIITCSLDSSLRVWDLESGAQIGDDWRDGGVAVLAMALSPNGKTVVAGSNDGTMRLWDIKTGVVTKLTGHTKSVWSVYWSADGERVASGSNDGTVRVWGVSSGKTCLGPIKTGQKEVYAVVYSHDTSKIASGGFNQDAIKIWDANSGELLSTVKHNTPVWSLAWTSDQKKLISGSGDGFIRIFNTTTWQQTAVLEGHKGGISSISLFQSDRLLTSASWDRTARLWNLDTNLQIGPPLQHKANLNRAAISTDGKLLVTGCDDAIVYVWGIHTILKDTGLEDLLCIPRVNTPTTTLLSSAMKKELEAEESLMDVDNVDEDDHLITRCICGQNEEDADTGKFMVQCEICYVWQHGMCMGYQHEADLQDEYHCEKCKPEHHQELLKRFAEKTRQSSENSHHIVQASRLSRPDSPTHLLRRTTMNSCDVALGESNANDPILQDLSGYITKVEDYPVARGGFGEIWKCLYHTDSGTTKVAVKALLVYATDQLEGTNERKLKRIWRELKTGAKLLHRNILPVYGYTSGFGKFVAMVNPWAEKGNLTAFLELENGALSTVRRFEILRDISAGLQYLHANDVVHGDLTGPNVLIHADGTACLCDFGLSLVLSEVMGNSFSMTSTLRGNCRWMAPELLNVHENEPVTLPSKISDIYSFGGIMLHVLTGQVPYYYLRNEAQVITSIISRVNPYRSRYSPVPDRYWYFIEQCWKTVMQDRPLTEQLIHVTNAELYFLSVIDPHYTVPSTHTATSGTL</sequence>
<feature type="repeat" description="WD" evidence="6">
    <location>
        <begin position="97"/>
        <end position="134"/>
    </location>
</feature>
<keyword evidence="3" id="KW-0677">Repeat</keyword>
<dbReference type="PANTHER" id="PTHR22847">
    <property type="entry name" value="WD40 REPEAT PROTEIN"/>
    <property type="match status" value="1"/>
</dbReference>
<dbReference type="PRINTS" id="PR00320">
    <property type="entry name" value="GPROTEINBRPT"/>
</dbReference>
<dbReference type="Proteomes" id="UP000092154">
    <property type="component" value="Unassembled WGS sequence"/>
</dbReference>
<dbReference type="PROSITE" id="PS01359">
    <property type="entry name" value="ZF_PHD_1"/>
    <property type="match status" value="1"/>
</dbReference>
<dbReference type="InterPro" id="IPR020472">
    <property type="entry name" value="WD40_PAC1"/>
</dbReference>
<gene>
    <name evidence="8" type="ORF">K503DRAFT_742673</name>
</gene>
<dbReference type="PROSITE" id="PS50011">
    <property type="entry name" value="PROTEIN_KINASE_DOM"/>
    <property type="match status" value="1"/>
</dbReference>
<dbReference type="OrthoDB" id="346907at2759"/>
<dbReference type="Gene3D" id="1.10.510.10">
    <property type="entry name" value="Transferase(Phosphotransferase) domain 1"/>
    <property type="match status" value="1"/>
</dbReference>
<feature type="domain" description="Protein kinase" evidence="7">
    <location>
        <begin position="475"/>
        <end position="754"/>
    </location>
</feature>
<evidence type="ECO:0000256" key="6">
    <source>
        <dbReference type="PROSITE-ProRule" id="PRU00221"/>
    </source>
</evidence>
<dbReference type="PROSITE" id="PS50294">
    <property type="entry name" value="WD_REPEATS_REGION"/>
    <property type="match status" value="5"/>
</dbReference>
<dbReference type="SUPFAM" id="SSF56112">
    <property type="entry name" value="Protein kinase-like (PK-like)"/>
    <property type="match status" value="1"/>
</dbReference>
<keyword evidence="9" id="KW-1185">Reference proteome</keyword>
<dbReference type="InterPro" id="IPR011009">
    <property type="entry name" value="Kinase-like_dom_sf"/>
</dbReference>
<dbReference type="InterPro" id="IPR011011">
    <property type="entry name" value="Znf_FYVE_PHD"/>
</dbReference>
<dbReference type="Gene3D" id="2.130.10.10">
    <property type="entry name" value="YVTN repeat-like/Quinoprotein amine dehydrogenase"/>
    <property type="match status" value="2"/>
</dbReference>
<dbReference type="Pfam" id="PF20826">
    <property type="entry name" value="PHD_5"/>
    <property type="match status" value="1"/>
</dbReference>
<evidence type="ECO:0000259" key="7">
    <source>
        <dbReference type="PROSITE" id="PS50011"/>
    </source>
</evidence>
<dbReference type="SMART" id="SM00249">
    <property type="entry name" value="PHD"/>
    <property type="match status" value="1"/>
</dbReference>
<dbReference type="InterPro" id="IPR001965">
    <property type="entry name" value="Znf_PHD"/>
</dbReference>
<dbReference type="SMART" id="SM00320">
    <property type="entry name" value="WD40"/>
    <property type="match status" value="7"/>
</dbReference>
<dbReference type="InterPro" id="IPR013083">
    <property type="entry name" value="Znf_RING/FYVE/PHD"/>
</dbReference>
<evidence type="ECO:0000256" key="3">
    <source>
        <dbReference type="ARBA" id="ARBA00022737"/>
    </source>
</evidence>
<dbReference type="SUPFAM" id="SSF57903">
    <property type="entry name" value="FYVE/PHD zinc finger"/>
    <property type="match status" value="1"/>
</dbReference>
<keyword evidence="5" id="KW-0862">Zinc</keyword>
<dbReference type="PROSITE" id="PS00678">
    <property type="entry name" value="WD_REPEATS_1"/>
    <property type="match status" value="3"/>
</dbReference>
<reference evidence="8 9" key="1">
    <citation type="submission" date="2016-06" db="EMBL/GenBank/DDBJ databases">
        <title>Comparative genomics of the ectomycorrhizal sister species Rhizopogon vinicolor and Rhizopogon vesiculosus (Basidiomycota: Boletales) reveals a divergence of the mating type B locus.</title>
        <authorList>
            <consortium name="DOE Joint Genome Institute"/>
            <person name="Mujic A.B."/>
            <person name="Kuo A."/>
            <person name="Tritt A."/>
            <person name="Lipzen A."/>
            <person name="Chen C."/>
            <person name="Johnson J."/>
            <person name="Sharma A."/>
            <person name="Barry K."/>
            <person name="Grigoriev I.V."/>
            <person name="Spatafora J.W."/>
        </authorList>
    </citation>
    <scope>NUCLEOTIDE SEQUENCE [LARGE SCALE GENOMIC DNA]</scope>
    <source>
        <strain evidence="8 9">AM-OR11-026</strain>
    </source>
</reference>
<dbReference type="InParanoid" id="A0A1B7MY07"/>